<dbReference type="AlphaFoldDB" id="A0A5B6WXB5"/>
<gene>
    <name evidence="2" type="ORF">EPI10_030081</name>
</gene>
<evidence type="ECO:0000313" key="3">
    <source>
        <dbReference type="Proteomes" id="UP000325315"/>
    </source>
</evidence>
<dbReference type="Proteomes" id="UP000325315">
    <property type="component" value="Unassembled WGS sequence"/>
</dbReference>
<sequence>MFSDMSDLPETWLSPTTLFLFLNIMVDKSWVLAGDYNIIANVEESFDPHSCRQFAGDIFDFHDCTFT</sequence>
<proteinExistence type="predicted"/>
<reference evidence="3" key="1">
    <citation type="journal article" date="2019" name="Plant Biotechnol. J.">
        <title>Genome sequencing of the Australian wild diploid species Gossypium australe highlights disease resistance and delayed gland morphogenesis.</title>
        <authorList>
            <person name="Cai Y."/>
            <person name="Cai X."/>
            <person name="Wang Q."/>
            <person name="Wang P."/>
            <person name="Zhang Y."/>
            <person name="Cai C."/>
            <person name="Xu Y."/>
            <person name="Wang K."/>
            <person name="Zhou Z."/>
            <person name="Wang C."/>
            <person name="Geng S."/>
            <person name="Li B."/>
            <person name="Dong Q."/>
            <person name="Hou Y."/>
            <person name="Wang H."/>
            <person name="Ai P."/>
            <person name="Liu Z."/>
            <person name="Yi F."/>
            <person name="Sun M."/>
            <person name="An G."/>
            <person name="Cheng J."/>
            <person name="Zhang Y."/>
            <person name="Shi Q."/>
            <person name="Xie Y."/>
            <person name="Shi X."/>
            <person name="Chang Y."/>
            <person name="Huang F."/>
            <person name="Chen Y."/>
            <person name="Hong S."/>
            <person name="Mi L."/>
            <person name="Sun Q."/>
            <person name="Zhang L."/>
            <person name="Zhou B."/>
            <person name="Peng R."/>
            <person name="Zhang X."/>
            <person name="Liu F."/>
        </authorList>
    </citation>
    <scope>NUCLEOTIDE SEQUENCE [LARGE SCALE GENOMIC DNA]</scope>
    <source>
        <strain evidence="3">cv. PA1801</strain>
    </source>
</reference>
<dbReference type="EMBL" id="SMMG02000001">
    <property type="protein sequence ID" value="KAA3486128.1"/>
    <property type="molecule type" value="Genomic_DNA"/>
</dbReference>
<feature type="domain" description="DUF4408" evidence="1">
    <location>
        <begin position="11"/>
        <end position="26"/>
    </location>
</feature>
<dbReference type="Pfam" id="PF14364">
    <property type="entry name" value="DUF4408"/>
    <property type="match status" value="1"/>
</dbReference>
<name>A0A5B6WXB5_9ROSI</name>
<evidence type="ECO:0000313" key="2">
    <source>
        <dbReference type="EMBL" id="KAA3486128.1"/>
    </source>
</evidence>
<organism evidence="2 3">
    <name type="scientific">Gossypium australe</name>
    <dbReference type="NCBI Taxonomy" id="47621"/>
    <lineage>
        <taxon>Eukaryota</taxon>
        <taxon>Viridiplantae</taxon>
        <taxon>Streptophyta</taxon>
        <taxon>Embryophyta</taxon>
        <taxon>Tracheophyta</taxon>
        <taxon>Spermatophyta</taxon>
        <taxon>Magnoliopsida</taxon>
        <taxon>eudicotyledons</taxon>
        <taxon>Gunneridae</taxon>
        <taxon>Pentapetalae</taxon>
        <taxon>rosids</taxon>
        <taxon>malvids</taxon>
        <taxon>Malvales</taxon>
        <taxon>Malvaceae</taxon>
        <taxon>Malvoideae</taxon>
        <taxon>Gossypium</taxon>
    </lineage>
</organism>
<keyword evidence="3" id="KW-1185">Reference proteome</keyword>
<comment type="caution">
    <text evidence="2">The sequence shown here is derived from an EMBL/GenBank/DDBJ whole genome shotgun (WGS) entry which is preliminary data.</text>
</comment>
<protein>
    <recommendedName>
        <fullName evidence="1">DUF4408 domain-containing protein</fullName>
    </recommendedName>
</protein>
<accession>A0A5B6WXB5</accession>
<dbReference type="InterPro" id="IPR025520">
    <property type="entry name" value="DUF4408"/>
</dbReference>
<evidence type="ECO:0000259" key="1">
    <source>
        <dbReference type="Pfam" id="PF14364"/>
    </source>
</evidence>